<dbReference type="InterPro" id="IPR029016">
    <property type="entry name" value="GAF-like_dom_sf"/>
</dbReference>
<dbReference type="InterPro" id="IPR005471">
    <property type="entry name" value="Tscrpt_reg_IclR_N"/>
</dbReference>
<dbReference type="SMART" id="SM00346">
    <property type="entry name" value="HTH_ICLR"/>
    <property type="match status" value="1"/>
</dbReference>
<dbReference type="RefSeq" id="WP_245857554.1">
    <property type="nucleotide sequence ID" value="NZ_PGEZ01000001.1"/>
</dbReference>
<dbReference type="Gene3D" id="1.10.10.10">
    <property type="entry name" value="Winged helix-like DNA-binding domain superfamily/Winged helix DNA-binding domain"/>
    <property type="match status" value="1"/>
</dbReference>
<keyword evidence="1" id="KW-0805">Transcription regulation</keyword>
<keyword evidence="7" id="KW-1185">Reference proteome</keyword>
<dbReference type="AlphaFoldDB" id="A0A2M9BEH1"/>
<name>A0A2M9BEH1_9ACTN</name>
<gene>
    <name evidence="6" type="ORF">CLV56_0551</name>
</gene>
<dbReference type="InterPro" id="IPR036388">
    <property type="entry name" value="WH-like_DNA-bd_sf"/>
</dbReference>
<dbReference type="PROSITE" id="PS51078">
    <property type="entry name" value="ICLR_ED"/>
    <property type="match status" value="1"/>
</dbReference>
<feature type="domain" description="IclR-ED" evidence="5">
    <location>
        <begin position="83"/>
        <end position="266"/>
    </location>
</feature>
<organism evidence="6 7">
    <name type="scientific">Mumia flava</name>
    <dbReference type="NCBI Taxonomy" id="1348852"/>
    <lineage>
        <taxon>Bacteria</taxon>
        <taxon>Bacillati</taxon>
        <taxon>Actinomycetota</taxon>
        <taxon>Actinomycetes</taxon>
        <taxon>Propionibacteriales</taxon>
        <taxon>Nocardioidaceae</taxon>
        <taxon>Mumia</taxon>
    </lineage>
</organism>
<dbReference type="InterPro" id="IPR050707">
    <property type="entry name" value="HTH_MetabolicPath_Reg"/>
</dbReference>
<dbReference type="SUPFAM" id="SSF46785">
    <property type="entry name" value="Winged helix' DNA-binding domain"/>
    <property type="match status" value="1"/>
</dbReference>
<dbReference type="PANTHER" id="PTHR30136">
    <property type="entry name" value="HELIX-TURN-HELIX TRANSCRIPTIONAL REGULATOR, ICLR FAMILY"/>
    <property type="match status" value="1"/>
</dbReference>
<comment type="caution">
    <text evidence="6">The sequence shown here is derived from an EMBL/GenBank/DDBJ whole genome shotgun (WGS) entry which is preliminary data.</text>
</comment>
<evidence type="ECO:0000313" key="7">
    <source>
        <dbReference type="Proteomes" id="UP000230842"/>
    </source>
</evidence>
<evidence type="ECO:0000259" key="5">
    <source>
        <dbReference type="PROSITE" id="PS51078"/>
    </source>
</evidence>
<keyword evidence="3" id="KW-0804">Transcription</keyword>
<protein>
    <submittedName>
        <fullName evidence="6">DNA-binding IclR family transcriptional regulator</fullName>
    </submittedName>
</protein>
<reference evidence="6 7" key="1">
    <citation type="submission" date="2017-11" db="EMBL/GenBank/DDBJ databases">
        <title>Genomic Encyclopedia of Archaeal and Bacterial Type Strains, Phase II (KMG-II): From Individual Species to Whole Genera.</title>
        <authorList>
            <person name="Goeker M."/>
        </authorList>
    </citation>
    <scope>NUCLEOTIDE SEQUENCE [LARGE SCALE GENOMIC DNA]</scope>
    <source>
        <strain evidence="6 7">DSM 27763</strain>
    </source>
</reference>
<sequence length="268" mass="28434">MAEPRSDATVDAAAPAGTITAVERAADVLLQLAASSEADLGVTEIASALSLPKAAVHRILASLRSRDLVVLDEQTRRYALGPAAVRLGVVSLERIDIRRTARPLLKELSERTGETATLSVLHGTDSRMYVEQVTPDREVMMTVSLAVPYPLHAGASSRALLAFLPEERRGAYLSSGPLRAVTGATLVDPDELRTDLAAIHDQGWAHSRGERLDGAASVASPVLGHDGLPLAVVSVCGPAERFESEVDACREVLLEVTRRLSHAAGWTG</sequence>
<dbReference type="GO" id="GO:0045892">
    <property type="term" value="P:negative regulation of DNA-templated transcription"/>
    <property type="evidence" value="ECO:0007669"/>
    <property type="project" value="TreeGrafter"/>
</dbReference>
<accession>A0A2M9BEH1</accession>
<dbReference type="Gene3D" id="3.30.450.40">
    <property type="match status" value="1"/>
</dbReference>
<dbReference type="SUPFAM" id="SSF55781">
    <property type="entry name" value="GAF domain-like"/>
    <property type="match status" value="1"/>
</dbReference>
<dbReference type="Pfam" id="PF09339">
    <property type="entry name" value="HTH_IclR"/>
    <property type="match status" value="1"/>
</dbReference>
<dbReference type="PANTHER" id="PTHR30136:SF24">
    <property type="entry name" value="HTH-TYPE TRANSCRIPTIONAL REPRESSOR ALLR"/>
    <property type="match status" value="1"/>
</dbReference>
<dbReference type="InterPro" id="IPR014757">
    <property type="entry name" value="Tscrpt_reg_IclR_C"/>
</dbReference>
<feature type="domain" description="HTH iclR-type" evidence="4">
    <location>
        <begin position="19"/>
        <end position="82"/>
    </location>
</feature>
<dbReference type="GO" id="GO:0003700">
    <property type="term" value="F:DNA-binding transcription factor activity"/>
    <property type="evidence" value="ECO:0007669"/>
    <property type="project" value="TreeGrafter"/>
</dbReference>
<evidence type="ECO:0000259" key="4">
    <source>
        <dbReference type="PROSITE" id="PS51077"/>
    </source>
</evidence>
<evidence type="ECO:0000256" key="1">
    <source>
        <dbReference type="ARBA" id="ARBA00023015"/>
    </source>
</evidence>
<dbReference type="EMBL" id="PGEZ01000001">
    <property type="protein sequence ID" value="PJJ56345.1"/>
    <property type="molecule type" value="Genomic_DNA"/>
</dbReference>
<evidence type="ECO:0000256" key="2">
    <source>
        <dbReference type="ARBA" id="ARBA00023125"/>
    </source>
</evidence>
<dbReference type="GO" id="GO:0003677">
    <property type="term" value="F:DNA binding"/>
    <property type="evidence" value="ECO:0007669"/>
    <property type="project" value="UniProtKB-KW"/>
</dbReference>
<dbReference type="Pfam" id="PF01614">
    <property type="entry name" value="IclR_C"/>
    <property type="match status" value="1"/>
</dbReference>
<evidence type="ECO:0000256" key="3">
    <source>
        <dbReference type="ARBA" id="ARBA00023163"/>
    </source>
</evidence>
<dbReference type="Proteomes" id="UP000230842">
    <property type="component" value="Unassembled WGS sequence"/>
</dbReference>
<proteinExistence type="predicted"/>
<keyword evidence="2 6" id="KW-0238">DNA-binding</keyword>
<dbReference type="InterPro" id="IPR036390">
    <property type="entry name" value="WH_DNA-bd_sf"/>
</dbReference>
<evidence type="ECO:0000313" key="6">
    <source>
        <dbReference type="EMBL" id="PJJ56345.1"/>
    </source>
</evidence>
<dbReference type="PROSITE" id="PS51077">
    <property type="entry name" value="HTH_ICLR"/>
    <property type="match status" value="1"/>
</dbReference>